<dbReference type="InterPro" id="IPR053151">
    <property type="entry name" value="RNase_H-like"/>
</dbReference>
<feature type="domain" description="Reverse transcriptase" evidence="1">
    <location>
        <begin position="12"/>
        <end position="150"/>
    </location>
</feature>
<organism evidence="4">
    <name type="scientific">Fagus sylvatica</name>
    <name type="common">Beechnut</name>
    <dbReference type="NCBI Taxonomy" id="28930"/>
    <lineage>
        <taxon>Eukaryota</taxon>
        <taxon>Viridiplantae</taxon>
        <taxon>Streptophyta</taxon>
        <taxon>Embryophyta</taxon>
        <taxon>Tracheophyta</taxon>
        <taxon>Spermatophyta</taxon>
        <taxon>Magnoliopsida</taxon>
        <taxon>eudicotyledons</taxon>
        <taxon>Gunneridae</taxon>
        <taxon>Pentapetalae</taxon>
        <taxon>rosids</taxon>
        <taxon>fabids</taxon>
        <taxon>Fagales</taxon>
        <taxon>Fagaceae</taxon>
        <taxon>Fagus</taxon>
    </lineage>
</organism>
<dbReference type="InterPro" id="IPR002156">
    <property type="entry name" value="RNaseH_domain"/>
</dbReference>
<dbReference type="Pfam" id="PF00078">
    <property type="entry name" value="RVT_1"/>
    <property type="match status" value="1"/>
</dbReference>
<reference evidence="4" key="1">
    <citation type="submission" date="2018-02" db="EMBL/GenBank/DDBJ databases">
        <authorList>
            <person name="Cohen D.B."/>
            <person name="Kent A.D."/>
        </authorList>
    </citation>
    <scope>NUCLEOTIDE SEQUENCE</scope>
</reference>
<dbReference type="InterPro" id="IPR012337">
    <property type="entry name" value="RNaseH-like_sf"/>
</dbReference>
<dbReference type="PANTHER" id="PTHR47723">
    <property type="entry name" value="OS05G0353850 PROTEIN"/>
    <property type="match status" value="1"/>
</dbReference>
<dbReference type="Gene3D" id="3.30.420.10">
    <property type="entry name" value="Ribonuclease H-like superfamily/Ribonuclease H"/>
    <property type="match status" value="1"/>
</dbReference>
<dbReference type="InterPro" id="IPR000477">
    <property type="entry name" value="RT_dom"/>
</dbReference>
<dbReference type="Pfam" id="PF13966">
    <property type="entry name" value="zf-RVT"/>
    <property type="match status" value="1"/>
</dbReference>
<protein>
    <submittedName>
        <fullName evidence="4">Uncharacterized protein</fullName>
    </submittedName>
</protein>
<gene>
    <name evidence="4" type="ORF">FSB_LOCUS24292</name>
</gene>
<dbReference type="GO" id="GO:0004523">
    <property type="term" value="F:RNA-DNA hybrid ribonuclease activity"/>
    <property type="evidence" value="ECO:0007669"/>
    <property type="project" value="InterPro"/>
</dbReference>
<feature type="domain" description="RNase H type-1" evidence="2">
    <location>
        <begin position="473"/>
        <end position="596"/>
    </location>
</feature>
<evidence type="ECO:0000259" key="1">
    <source>
        <dbReference type="Pfam" id="PF00078"/>
    </source>
</evidence>
<dbReference type="InterPro" id="IPR026960">
    <property type="entry name" value="RVT-Znf"/>
</dbReference>
<feature type="domain" description="Reverse transcriptase zinc-binding" evidence="3">
    <location>
        <begin position="275"/>
        <end position="362"/>
    </location>
</feature>
<sequence length="631" mass="71292">MSCISSSSLSILVNGERLESFHPSRGIRQGQDPISPYIFILCMEYLSYLIDDEVSQGNWKGVKTSRNGPTFTHLFFADDLILFAKATRRNCDSINKVLKLFCENSGQSISLNKSKIFLPQYLDHNNFGFLEEKLGLKLSKSFGKYLGVPIIVNGRDKRAFDFIIERVREKLAGWKARTLSLAGRCTLIQAVTTAIPTHLMQCTMLPDLSSMVPYLLMRLNLKVCDLWDEQGNWNLTSLSFNLPMDISKTILASPKPLSPSEEDCRFWKPSNNGQFNSSSAYRIACNIDSVGLASSDWKWLWKINSIPRVVFFLWLACHDRLPTKSMLLKRKIVPDDSCPLCTHDKESLLHILRDCDMVKPVWTNLNTPLPSDFFSPSSIKTWIHEGSTSSFHTTSLHGLHWRDLFPLICWCIWTARNKTVMEGTPFQAQDVLNKAKAFAVEFFFSISPVRNQVTKSNTLIGWLPPPSGFMKLNTDGSVLGNPGKASAGGLLRDSNGKWIHGFAHNLGITNSLAAELWGLRDGLLLARNLNITKLIIEIDAKSVVDLLHNAHTNQISSHPYSALINDCRCLMLDFETATIHHAHRESNYYADILAKEGHRLLDHIVYFVFPPHFVESQLMADIWGVSYPRLL</sequence>
<evidence type="ECO:0000259" key="2">
    <source>
        <dbReference type="Pfam" id="PF13456"/>
    </source>
</evidence>
<dbReference type="InterPro" id="IPR036397">
    <property type="entry name" value="RNaseH_sf"/>
</dbReference>
<dbReference type="SUPFAM" id="SSF53098">
    <property type="entry name" value="Ribonuclease H-like"/>
    <property type="match status" value="1"/>
</dbReference>
<dbReference type="GO" id="GO:0003676">
    <property type="term" value="F:nucleic acid binding"/>
    <property type="evidence" value="ECO:0007669"/>
    <property type="project" value="InterPro"/>
</dbReference>
<accession>A0A2N9GAC7</accession>
<dbReference type="EMBL" id="OIVN01001668">
    <property type="protein sequence ID" value="SPC96410.1"/>
    <property type="molecule type" value="Genomic_DNA"/>
</dbReference>
<dbReference type="CDD" id="cd06222">
    <property type="entry name" value="RNase_H_like"/>
    <property type="match status" value="1"/>
</dbReference>
<dbReference type="Pfam" id="PF13456">
    <property type="entry name" value="RVT_3"/>
    <property type="match status" value="1"/>
</dbReference>
<name>A0A2N9GAC7_FAGSY</name>
<evidence type="ECO:0000259" key="3">
    <source>
        <dbReference type="Pfam" id="PF13966"/>
    </source>
</evidence>
<dbReference type="PANTHER" id="PTHR47723:SF19">
    <property type="entry name" value="POLYNUCLEOTIDYL TRANSFERASE, RIBONUCLEASE H-LIKE SUPERFAMILY PROTEIN"/>
    <property type="match status" value="1"/>
</dbReference>
<proteinExistence type="predicted"/>
<evidence type="ECO:0000313" key="4">
    <source>
        <dbReference type="EMBL" id="SPC96410.1"/>
    </source>
</evidence>
<dbReference type="InterPro" id="IPR044730">
    <property type="entry name" value="RNase_H-like_dom_plant"/>
</dbReference>
<dbReference type="AlphaFoldDB" id="A0A2N9GAC7"/>